<evidence type="ECO:0000313" key="2">
    <source>
        <dbReference type="EMBL" id="MFC0522124.1"/>
    </source>
</evidence>
<protein>
    <recommendedName>
        <fullName evidence="1">Intracellular proteinase inhibitor BsuPI domain-containing protein</fullName>
    </recommendedName>
</protein>
<dbReference type="RefSeq" id="WP_377344627.1">
    <property type="nucleotide sequence ID" value="NZ_JBHLTP010000002.1"/>
</dbReference>
<evidence type="ECO:0000259" key="1">
    <source>
        <dbReference type="Pfam" id="PF12690"/>
    </source>
</evidence>
<accession>A0ABV6LIC5</accession>
<evidence type="ECO:0000313" key="3">
    <source>
        <dbReference type="Proteomes" id="UP001589836"/>
    </source>
</evidence>
<feature type="domain" description="Intracellular proteinase inhibitor BsuPI" evidence="1">
    <location>
        <begin position="79"/>
        <end position="172"/>
    </location>
</feature>
<dbReference type="EMBL" id="JBHLTP010000002">
    <property type="protein sequence ID" value="MFC0522124.1"/>
    <property type="molecule type" value="Genomic_DNA"/>
</dbReference>
<dbReference type="Proteomes" id="UP001589836">
    <property type="component" value="Unassembled WGS sequence"/>
</dbReference>
<keyword evidence="3" id="KW-1185">Reference proteome</keyword>
<dbReference type="InterPro" id="IPR038144">
    <property type="entry name" value="IPI"/>
</dbReference>
<reference evidence="2 3" key="1">
    <citation type="submission" date="2024-09" db="EMBL/GenBank/DDBJ databases">
        <authorList>
            <person name="Sun Q."/>
            <person name="Mori K."/>
        </authorList>
    </citation>
    <scope>NUCLEOTIDE SEQUENCE [LARGE SCALE GENOMIC DNA]</scope>
    <source>
        <strain evidence="2 3">NCAIM B.02529</strain>
    </source>
</reference>
<sequence>MRKVGSLIIVAGLVILGMSNVIAKPQLNQLPSDSIQSYAVQSLLTYQFMPIQNHPGDEFITTMNNAYTYVLMGQSPLHADVKLAKEENGHRFIFTVENTSDKKQTIGLSGKKYDYILYQDKEKIKQYSEGKLFTKQFEKTVLKPDESMELESETLNLAPGSYKIDIWLADNEYPGARVTEEFIVEEPSEASSGTPSIVAGSLQPSITYKQLNGEEVQVTYTIKNQTEREVVLGVSGKEYDYTLYKDGKQIRSYSEGKEFTHEFKEIAIAQGEEHTVTTVLDNLEPGNYTIEFWLKNKNVSEARVQKDFVVE</sequence>
<name>A0ABV6LIC5_9BACI</name>
<dbReference type="Gene3D" id="2.60.40.2360">
    <property type="entry name" value="Intracellular proteinase inhibitor BsuPI"/>
    <property type="match status" value="2"/>
</dbReference>
<gene>
    <name evidence="2" type="ORF">ACFFGV_00780</name>
</gene>
<proteinExistence type="predicted"/>
<feature type="domain" description="Intracellular proteinase inhibitor BsuPI" evidence="1">
    <location>
        <begin position="212"/>
        <end position="298"/>
    </location>
</feature>
<comment type="caution">
    <text evidence="2">The sequence shown here is derived from an EMBL/GenBank/DDBJ whole genome shotgun (WGS) entry which is preliminary data.</text>
</comment>
<dbReference type="Pfam" id="PF12690">
    <property type="entry name" value="BsuPI"/>
    <property type="match status" value="2"/>
</dbReference>
<organism evidence="2 3">
    <name type="scientific">Pontibacillus salicampi</name>
    <dbReference type="NCBI Taxonomy" id="1449801"/>
    <lineage>
        <taxon>Bacteria</taxon>
        <taxon>Bacillati</taxon>
        <taxon>Bacillota</taxon>
        <taxon>Bacilli</taxon>
        <taxon>Bacillales</taxon>
        <taxon>Bacillaceae</taxon>
        <taxon>Pontibacillus</taxon>
    </lineage>
</organism>
<dbReference type="InterPro" id="IPR020481">
    <property type="entry name" value="Intracell_prot_inh_BsuPI"/>
</dbReference>